<organism evidence="1 2">
    <name type="scientific">Pseudomonas fluorescens R124</name>
    <dbReference type="NCBI Taxonomy" id="743713"/>
    <lineage>
        <taxon>Bacteria</taxon>
        <taxon>Pseudomonadati</taxon>
        <taxon>Pseudomonadota</taxon>
        <taxon>Gammaproteobacteria</taxon>
        <taxon>Pseudomonadales</taxon>
        <taxon>Pseudomonadaceae</taxon>
        <taxon>Pseudomonas</taxon>
    </lineage>
</organism>
<accession>A0A7U9CMG9</accession>
<sequence length="71" mass="8056">MIEQEFIVVMLDHYKTNLFSRYLDVVCVASFKTAKKSLARAHRIKSPNTLQTFAHGLNSNGYKIVQVALLS</sequence>
<evidence type="ECO:0000313" key="1">
    <source>
        <dbReference type="EMBL" id="EJZ58038.1"/>
    </source>
</evidence>
<dbReference type="EMBL" id="CM001561">
    <property type="protein sequence ID" value="EJZ58038.1"/>
    <property type="molecule type" value="Genomic_DNA"/>
</dbReference>
<dbReference type="Proteomes" id="UP000006045">
    <property type="component" value="Chromosome"/>
</dbReference>
<name>A0A7U9CMG9_PSEFL</name>
<reference evidence="1 2" key="1">
    <citation type="submission" date="2012-08" db="EMBL/GenBank/DDBJ databases">
        <title>The genome of cave-isolated P. fluorescens strain R124 demonstrates phenotypic adaptation to the mineral environment.</title>
        <authorList>
            <person name="Barton M.D."/>
            <person name="Petronio M."/>
            <person name="Giarrizzo J.G."/>
            <person name="Bowling B.V."/>
            <person name="Barton H.A."/>
        </authorList>
    </citation>
    <scope>NUCLEOTIDE SEQUENCE [LARGE SCALE GENOMIC DNA]</scope>
    <source>
        <strain evidence="1 2">R124</strain>
    </source>
</reference>
<dbReference type="AlphaFoldDB" id="A0A7U9CMG9"/>
<evidence type="ECO:0000313" key="2">
    <source>
        <dbReference type="Proteomes" id="UP000006045"/>
    </source>
</evidence>
<proteinExistence type="predicted"/>
<gene>
    <name evidence="1" type="ORF">I1A_002364</name>
</gene>
<protein>
    <submittedName>
        <fullName evidence="1">Uncharacterized protein</fullName>
    </submittedName>
</protein>